<keyword evidence="3 12" id="KW-0235">DNA replication</keyword>
<keyword evidence="6 12" id="KW-0862">Zinc</keyword>
<feature type="region of interest" description="Disordered" evidence="13">
    <location>
        <begin position="641"/>
        <end position="672"/>
    </location>
</feature>
<dbReference type="Proteomes" id="UP000004121">
    <property type="component" value="Unassembled WGS sequence"/>
</dbReference>
<evidence type="ECO:0000256" key="12">
    <source>
        <dbReference type="HAMAP-Rule" id="MF_01588"/>
    </source>
</evidence>
<evidence type="ECO:0000256" key="10">
    <source>
        <dbReference type="ARBA" id="ARBA00023211"/>
    </source>
</evidence>
<feature type="binding site" evidence="12">
    <location>
        <position position="338"/>
    </location>
    <ligand>
        <name>NAD(+)</name>
        <dbReference type="ChEBI" id="CHEBI:57540"/>
    </ligand>
</feature>
<feature type="region of interest" description="Disordered" evidence="13">
    <location>
        <begin position="1"/>
        <end position="38"/>
    </location>
</feature>
<comment type="function">
    <text evidence="1 12">DNA ligase that catalyzes the formation of phosphodiester linkages between 5'-phosphoryl and 3'-hydroxyl groups in double-stranded DNA using NAD as a coenzyme and as the energy source for the reaction. It is essential for DNA replication and repair of damaged DNA.</text>
</comment>
<evidence type="ECO:0000313" key="15">
    <source>
        <dbReference type="EMBL" id="EEJ50187.1"/>
    </source>
</evidence>
<feature type="binding site" evidence="12">
    <location>
        <position position="427"/>
    </location>
    <ligand>
        <name>Zn(2+)</name>
        <dbReference type="ChEBI" id="CHEBI:29105"/>
    </ligand>
</feature>
<keyword evidence="8 12" id="KW-0520">NAD</keyword>
<accession>C2L1C3</accession>
<evidence type="ECO:0000256" key="1">
    <source>
        <dbReference type="ARBA" id="ARBA00004067"/>
    </source>
</evidence>
<comment type="catalytic activity">
    <reaction evidence="11 12">
        <text>NAD(+) + (deoxyribonucleotide)n-3'-hydroxyl + 5'-phospho-(deoxyribonucleotide)m = (deoxyribonucleotide)n+m + AMP + beta-nicotinamide D-nucleotide.</text>
        <dbReference type="EC" id="6.5.1.2"/>
    </reaction>
</comment>
<evidence type="ECO:0000256" key="2">
    <source>
        <dbReference type="ARBA" id="ARBA00022598"/>
    </source>
</evidence>
<dbReference type="InterPro" id="IPR003583">
    <property type="entry name" value="Hlx-hairpin-Hlx_DNA-bd_motif"/>
</dbReference>
<keyword evidence="16" id="KW-1185">Reference proteome</keyword>
<feature type="binding site" evidence="12">
    <location>
        <position position="452"/>
    </location>
    <ligand>
        <name>Zn(2+)</name>
        <dbReference type="ChEBI" id="CHEBI:29105"/>
    </ligand>
</feature>
<keyword evidence="2 12" id="KW-0436">Ligase</keyword>
<dbReference type="InterPro" id="IPR001357">
    <property type="entry name" value="BRCT_dom"/>
</dbReference>
<dbReference type="EC" id="6.5.1.2" evidence="12"/>
<evidence type="ECO:0000256" key="7">
    <source>
        <dbReference type="ARBA" id="ARBA00022842"/>
    </source>
</evidence>
<dbReference type="Gene3D" id="3.40.50.10190">
    <property type="entry name" value="BRCT domain"/>
    <property type="match status" value="1"/>
</dbReference>
<dbReference type="InterPro" id="IPR013840">
    <property type="entry name" value="DNAligase_N"/>
</dbReference>
<proteinExistence type="inferred from homology"/>
<dbReference type="Gene3D" id="1.10.287.610">
    <property type="entry name" value="Helix hairpin bin"/>
    <property type="match status" value="1"/>
</dbReference>
<protein>
    <recommendedName>
        <fullName evidence="12">DNA ligase</fullName>
        <ecNumber evidence="12">6.5.1.2</ecNumber>
    </recommendedName>
    <alternativeName>
        <fullName evidence="12">Polydeoxyribonucleotide synthase [NAD(+)]</fullName>
    </alternativeName>
</protein>
<keyword evidence="4 12" id="KW-0479">Metal-binding</keyword>
<feature type="domain" description="BRCT" evidence="14">
    <location>
        <begin position="611"/>
        <end position="692"/>
    </location>
</feature>
<keyword evidence="9 12" id="KW-0234">DNA repair</keyword>
<organism evidence="15 16">
    <name type="scientific">Oribacterium sinus F0268</name>
    <dbReference type="NCBI Taxonomy" id="585501"/>
    <lineage>
        <taxon>Bacteria</taxon>
        <taxon>Bacillati</taxon>
        <taxon>Bacillota</taxon>
        <taxon>Clostridia</taxon>
        <taxon>Lachnospirales</taxon>
        <taxon>Lachnospiraceae</taxon>
        <taxon>Oribacterium</taxon>
    </lineage>
</organism>
<dbReference type="Gene3D" id="2.40.50.140">
    <property type="entry name" value="Nucleic acid-binding proteins"/>
    <property type="match status" value="1"/>
</dbReference>
<dbReference type="Pfam" id="PF01653">
    <property type="entry name" value="DNA_ligase_aden"/>
    <property type="match status" value="1"/>
</dbReference>
<feature type="compositionally biased region" description="Basic and acidic residues" evidence="13">
    <location>
        <begin position="1"/>
        <end position="10"/>
    </location>
</feature>
<comment type="similarity">
    <text evidence="12">Belongs to the NAD-dependent DNA ligase family. LigA subfamily.</text>
</comment>
<dbReference type="InterPro" id="IPR012340">
    <property type="entry name" value="NA-bd_OB-fold"/>
</dbReference>
<dbReference type="SMART" id="SM00292">
    <property type="entry name" value="BRCT"/>
    <property type="match status" value="1"/>
</dbReference>
<dbReference type="Pfam" id="PF03120">
    <property type="entry name" value="OB_DNA_ligase"/>
    <property type="match status" value="1"/>
</dbReference>
<reference evidence="15 16" key="1">
    <citation type="submission" date="2009-04" db="EMBL/GenBank/DDBJ databases">
        <authorList>
            <person name="Qin X."/>
            <person name="Bachman B."/>
            <person name="Battles P."/>
            <person name="Bell A."/>
            <person name="Bess C."/>
            <person name="Bickham C."/>
            <person name="Chaboub L."/>
            <person name="Chen D."/>
            <person name="Coyle M."/>
            <person name="Deiros D.R."/>
            <person name="Dinh H."/>
            <person name="Forbes L."/>
            <person name="Fowler G."/>
            <person name="Francisco L."/>
            <person name="Fu Q."/>
            <person name="Gubbala S."/>
            <person name="Hale W."/>
            <person name="Han Y."/>
            <person name="Hemphill L."/>
            <person name="Highlander S.K."/>
            <person name="Hirani K."/>
            <person name="Hogues M."/>
            <person name="Jackson L."/>
            <person name="Jakkamsetti A."/>
            <person name="Javaid M."/>
            <person name="Jiang H."/>
            <person name="Korchina V."/>
            <person name="Kovar C."/>
            <person name="Lara F."/>
            <person name="Lee S."/>
            <person name="Mata R."/>
            <person name="Mathew T."/>
            <person name="Moen C."/>
            <person name="Morales K."/>
            <person name="Munidasa M."/>
            <person name="Nazareth L."/>
            <person name="Ngo R."/>
            <person name="Nguyen L."/>
            <person name="Okwuonu G."/>
            <person name="Ongeri F."/>
            <person name="Patil S."/>
            <person name="Petrosino J."/>
            <person name="Pham C."/>
            <person name="Pham P."/>
            <person name="Pu L.-L."/>
            <person name="Puazo M."/>
            <person name="Raj R."/>
            <person name="Reid J."/>
            <person name="Rouhana J."/>
            <person name="Saada N."/>
            <person name="Shang Y."/>
            <person name="Simmons D."/>
            <person name="Thornton R."/>
            <person name="Warren J."/>
            <person name="Weissenberger G."/>
            <person name="Zhang J."/>
            <person name="Zhang L."/>
            <person name="Zhou C."/>
            <person name="Zhu D."/>
            <person name="Muzny D."/>
            <person name="Worley K."/>
            <person name="Gibbs R."/>
        </authorList>
    </citation>
    <scope>NUCLEOTIDE SEQUENCE [LARGE SCALE GENOMIC DNA]</scope>
    <source>
        <strain evidence="15 16">F0268</strain>
    </source>
</reference>
<feature type="binding site" evidence="12">
    <location>
        <begin position="117"/>
        <end position="118"/>
    </location>
    <ligand>
        <name>NAD(+)</name>
        <dbReference type="ChEBI" id="CHEBI:57540"/>
    </ligand>
</feature>
<evidence type="ECO:0000256" key="6">
    <source>
        <dbReference type="ARBA" id="ARBA00022833"/>
    </source>
</evidence>
<dbReference type="PIRSF" id="PIRSF001604">
    <property type="entry name" value="LigA"/>
    <property type="match status" value="1"/>
</dbReference>
<dbReference type="AlphaFoldDB" id="C2L1C3"/>
<evidence type="ECO:0000256" key="3">
    <source>
        <dbReference type="ARBA" id="ARBA00022705"/>
    </source>
</evidence>
<feature type="binding site" evidence="12">
    <location>
        <position position="196"/>
    </location>
    <ligand>
        <name>NAD(+)</name>
        <dbReference type="ChEBI" id="CHEBI:57540"/>
    </ligand>
</feature>
<dbReference type="SUPFAM" id="SSF47781">
    <property type="entry name" value="RuvA domain 2-like"/>
    <property type="match status" value="1"/>
</dbReference>
<evidence type="ECO:0000313" key="16">
    <source>
        <dbReference type="Proteomes" id="UP000004121"/>
    </source>
</evidence>
<dbReference type="InterPro" id="IPR001679">
    <property type="entry name" value="DNA_ligase"/>
</dbReference>
<name>C2L1C3_9FIRM</name>
<feature type="binding site" evidence="12">
    <location>
        <position position="447"/>
    </location>
    <ligand>
        <name>Zn(2+)</name>
        <dbReference type="ChEBI" id="CHEBI:29105"/>
    </ligand>
</feature>
<dbReference type="NCBIfam" id="TIGR00575">
    <property type="entry name" value="dnlj"/>
    <property type="match status" value="1"/>
</dbReference>
<evidence type="ECO:0000256" key="13">
    <source>
        <dbReference type="SAM" id="MobiDB-lite"/>
    </source>
</evidence>
<dbReference type="InterPro" id="IPR004150">
    <property type="entry name" value="NAD_DNA_ligase_OB"/>
</dbReference>
<gene>
    <name evidence="12 15" type="primary">ligA</name>
    <name evidence="15" type="ORF">HMPREF6123_2542</name>
</gene>
<dbReference type="EMBL" id="ACKX01000238">
    <property type="protein sequence ID" value="EEJ50187.1"/>
    <property type="molecule type" value="Genomic_DNA"/>
</dbReference>
<dbReference type="STRING" id="585501.HMPREF6123_2542"/>
<dbReference type="SUPFAM" id="SSF56091">
    <property type="entry name" value="DNA ligase/mRNA capping enzyme, catalytic domain"/>
    <property type="match status" value="1"/>
</dbReference>
<sequence>MRDSPKRKNDSLGSKRISMGSQENSKIEENSGLQEADKQDSIARMKELISFLNEAAKAYYQEGREIVSNLEYDKAYDTLLSLEKESGVVLSGSPSQNVGYAVATALPKEAHETPMLSLDKTKSVEDLQSFLQGQEGILSWKLDGLTIVLHYQEGKLLKAVTRGNGIIGELVTENAKTFQNLPLQIPFKGHLVVRGEAFISYSDFERINEELPEEGAKYKNPRNLCSGSVRQLDPKVTKERRVQISLFSLVLAEEEGKAPDFHNQHEEEFRFLEKQGFSVVHRKMVNAENIQEAVAEFSKLMPKNDFPSDGLVLLYNDIAYGESLGRTAKFPRNAIAFKWQDEEETTKLLSVEWSPSRTGLINPVAIFTPVELEGTVVSRASLHNITYCEDLALGIGDEITVYKANMIIPQIGENKTKSGNLEIPKHCPACQGETKIVKDKETKMLYCTNPHCPAKRIKQFALFVSRDALNIEGLSEMTLEKWLGRGFIQEFPDLFSLEKYREEIIGMEGFGLKSFEKIQENIEKAKTSNLGRLLYGLGIEGIGVSNGRMLAEAFSQDPYKLMDATKEEILQVKGIGQVLADSIAEYFQKEENRRIVLELLSILHLEKEEKEEKSGISGKHFVITGAVHHFPNRKALEEEIRKAGGQSSSSVSQNTDYLINNDSTSGSSKNKKAKELGIPIITEEEFLKLLEA</sequence>
<dbReference type="InParanoid" id="C2L1C3"/>
<dbReference type="FunCoup" id="C2L1C3">
    <property type="interactions" value="275"/>
</dbReference>
<dbReference type="CDD" id="cd17748">
    <property type="entry name" value="BRCT_DNA_ligase_like"/>
    <property type="match status" value="1"/>
</dbReference>
<dbReference type="Gene3D" id="1.10.150.20">
    <property type="entry name" value="5' to 3' exonuclease, C-terminal subdomain"/>
    <property type="match status" value="2"/>
</dbReference>
<evidence type="ECO:0000256" key="5">
    <source>
        <dbReference type="ARBA" id="ARBA00022763"/>
    </source>
</evidence>
<dbReference type="eggNOG" id="COG0272">
    <property type="taxonomic scope" value="Bacteria"/>
</dbReference>
<evidence type="ECO:0000256" key="11">
    <source>
        <dbReference type="ARBA" id="ARBA00034005"/>
    </source>
</evidence>
<dbReference type="Pfam" id="PF00533">
    <property type="entry name" value="BRCT"/>
    <property type="match status" value="1"/>
</dbReference>
<dbReference type="SUPFAM" id="SSF50249">
    <property type="entry name" value="Nucleic acid-binding proteins"/>
    <property type="match status" value="1"/>
</dbReference>
<feature type="binding site" evidence="12">
    <location>
        <position position="430"/>
    </location>
    <ligand>
        <name>Zn(2+)</name>
        <dbReference type="ChEBI" id="CHEBI:29105"/>
    </ligand>
</feature>
<evidence type="ECO:0000256" key="9">
    <source>
        <dbReference type="ARBA" id="ARBA00023204"/>
    </source>
</evidence>
<dbReference type="GO" id="GO:0003911">
    <property type="term" value="F:DNA ligase (NAD+) activity"/>
    <property type="evidence" value="ECO:0007669"/>
    <property type="project" value="UniProtKB-UniRule"/>
</dbReference>
<dbReference type="PROSITE" id="PS50172">
    <property type="entry name" value="BRCT"/>
    <property type="match status" value="1"/>
</dbReference>
<dbReference type="GO" id="GO:0003677">
    <property type="term" value="F:DNA binding"/>
    <property type="evidence" value="ECO:0007669"/>
    <property type="project" value="InterPro"/>
</dbReference>
<dbReference type="HOGENOM" id="CLU_007764_2_0_9"/>
<keyword evidence="5 12" id="KW-0227">DNA damage</keyword>
<dbReference type="HAMAP" id="MF_01588">
    <property type="entry name" value="DNA_ligase_A"/>
    <property type="match status" value="1"/>
</dbReference>
<evidence type="ECO:0000256" key="8">
    <source>
        <dbReference type="ARBA" id="ARBA00023027"/>
    </source>
</evidence>
<feature type="active site" description="N6-AMP-lysine intermediate" evidence="12">
    <location>
        <position position="141"/>
    </location>
</feature>
<dbReference type="SMART" id="SM00278">
    <property type="entry name" value="HhH1"/>
    <property type="match status" value="2"/>
</dbReference>
<dbReference type="SMART" id="SM00532">
    <property type="entry name" value="LIGANc"/>
    <property type="match status" value="1"/>
</dbReference>
<dbReference type="GO" id="GO:0046872">
    <property type="term" value="F:metal ion binding"/>
    <property type="evidence" value="ECO:0007669"/>
    <property type="project" value="UniProtKB-KW"/>
</dbReference>
<keyword evidence="7 12" id="KW-0460">Magnesium</keyword>
<evidence type="ECO:0000256" key="4">
    <source>
        <dbReference type="ARBA" id="ARBA00022723"/>
    </source>
</evidence>
<evidence type="ECO:0000259" key="14">
    <source>
        <dbReference type="PROSITE" id="PS50172"/>
    </source>
</evidence>
<comment type="caution">
    <text evidence="12">Lacks conserved residue(s) required for the propagation of feature annotation.</text>
</comment>
<comment type="caution">
    <text evidence="15">The sequence shown here is derived from an EMBL/GenBank/DDBJ whole genome shotgun (WGS) entry which is preliminary data.</text>
</comment>
<feature type="compositionally biased region" description="Basic and acidic residues" evidence="13">
    <location>
        <begin position="25"/>
        <end position="38"/>
    </location>
</feature>
<dbReference type="InterPro" id="IPR036420">
    <property type="entry name" value="BRCT_dom_sf"/>
</dbReference>
<dbReference type="GO" id="GO:0006281">
    <property type="term" value="P:DNA repair"/>
    <property type="evidence" value="ECO:0007669"/>
    <property type="project" value="UniProtKB-KW"/>
</dbReference>
<comment type="cofactor">
    <cofactor evidence="12">
        <name>Mg(2+)</name>
        <dbReference type="ChEBI" id="CHEBI:18420"/>
    </cofactor>
    <cofactor evidence="12">
        <name>Mn(2+)</name>
        <dbReference type="ChEBI" id="CHEBI:29035"/>
    </cofactor>
</comment>
<feature type="binding site" evidence="12">
    <location>
        <position position="162"/>
    </location>
    <ligand>
        <name>NAD(+)</name>
        <dbReference type="ChEBI" id="CHEBI:57540"/>
    </ligand>
</feature>
<dbReference type="Pfam" id="PF12826">
    <property type="entry name" value="HHH_2"/>
    <property type="match status" value="1"/>
</dbReference>
<keyword evidence="10 12" id="KW-0464">Manganese</keyword>
<dbReference type="GO" id="GO:0006260">
    <property type="term" value="P:DNA replication"/>
    <property type="evidence" value="ECO:0007669"/>
    <property type="project" value="UniProtKB-KW"/>
</dbReference>
<feature type="compositionally biased region" description="Polar residues" evidence="13">
    <location>
        <begin position="645"/>
        <end position="668"/>
    </location>
</feature>
<dbReference type="SUPFAM" id="SSF52113">
    <property type="entry name" value="BRCT domain"/>
    <property type="match status" value="1"/>
</dbReference>
<dbReference type="Gene3D" id="3.30.470.30">
    <property type="entry name" value="DNA ligase/mRNA capping enzyme"/>
    <property type="match status" value="1"/>
</dbReference>
<dbReference type="InterPro" id="IPR041663">
    <property type="entry name" value="DisA/LigA_HHH"/>
</dbReference>
<dbReference type="InterPro" id="IPR010994">
    <property type="entry name" value="RuvA_2-like"/>
</dbReference>
<dbReference type="NCBIfam" id="NF005932">
    <property type="entry name" value="PRK07956.1"/>
    <property type="match status" value="1"/>
</dbReference>
<dbReference type="InterPro" id="IPR013839">
    <property type="entry name" value="DNAligase_adenylation"/>
</dbReference>